<sequence>MHGRAPSARAEEISSSYNMSLVETLKNALSASAVSCNSVSYINIQVESEETRISSPKNVCIAGKDEIPAIIPKTHQSNTSSDEQLNLSSDIDTQFQGCNVLDASRLRVSALDTSVISSLVRKESYSFPHKNYEQTDTQRDYTMNMDVTICGENDVSSY</sequence>
<accession>A0A183MHY7</accession>
<gene>
    <name evidence="1" type="ORF">SMRZ_LOCUS15662</name>
</gene>
<evidence type="ECO:0000313" key="1">
    <source>
        <dbReference type="EMBL" id="VDP18854.1"/>
    </source>
</evidence>
<proteinExistence type="predicted"/>
<protein>
    <submittedName>
        <fullName evidence="1">Uncharacterized protein</fullName>
    </submittedName>
</protein>
<organism evidence="1 2">
    <name type="scientific">Schistosoma margrebowiei</name>
    <dbReference type="NCBI Taxonomy" id="48269"/>
    <lineage>
        <taxon>Eukaryota</taxon>
        <taxon>Metazoa</taxon>
        <taxon>Spiralia</taxon>
        <taxon>Lophotrochozoa</taxon>
        <taxon>Platyhelminthes</taxon>
        <taxon>Trematoda</taxon>
        <taxon>Digenea</taxon>
        <taxon>Strigeidida</taxon>
        <taxon>Schistosomatoidea</taxon>
        <taxon>Schistosomatidae</taxon>
        <taxon>Schistosoma</taxon>
    </lineage>
</organism>
<name>A0A183MHY7_9TREM</name>
<dbReference type="Proteomes" id="UP000277204">
    <property type="component" value="Unassembled WGS sequence"/>
</dbReference>
<dbReference type="STRING" id="48269.A0A183MHY7"/>
<dbReference type="EMBL" id="UZAI01016977">
    <property type="protein sequence ID" value="VDP18854.1"/>
    <property type="molecule type" value="Genomic_DNA"/>
</dbReference>
<evidence type="ECO:0000313" key="2">
    <source>
        <dbReference type="Proteomes" id="UP000277204"/>
    </source>
</evidence>
<reference evidence="1 2" key="1">
    <citation type="submission" date="2018-11" db="EMBL/GenBank/DDBJ databases">
        <authorList>
            <consortium name="Pathogen Informatics"/>
        </authorList>
    </citation>
    <scope>NUCLEOTIDE SEQUENCE [LARGE SCALE GENOMIC DNA]</scope>
    <source>
        <strain evidence="1 2">Zambia</strain>
    </source>
</reference>
<keyword evidence="2" id="KW-1185">Reference proteome</keyword>
<dbReference type="AlphaFoldDB" id="A0A183MHY7"/>